<evidence type="ECO:0000313" key="2">
    <source>
        <dbReference type="Proteomes" id="UP000247409"/>
    </source>
</evidence>
<dbReference type="AlphaFoldDB" id="A0A2V3IHX2"/>
<proteinExistence type="predicted"/>
<dbReference type="EMBL" id="NBIV01000263">
    <property type="protein sequence ID" value="PXF40740.1"/>
    <property type="molecule type" value="Genomic_DNA"/>
</dbReference>
<accession>A0A2V3IHX2</accession>
<sequence length="171" mass="19952">MPPQNMVPETPPLEYSDEELYGMVKPNLDKVVAPYRRRVQDLDEKIVKRTSLLSELLEHQEKGTVPKAIAVPRMPQCPSSQEESFREKFKVLTERYCKDAIQLLLDARADDVKEMNGERKDIFKEATVKVEEALHHAYNLIPDLTDERVKDFKTNYMDKTPRRYGEVQDEV</sequence>
<protein>
    <submittedName>
        <fullName evidence="1">Uncharacterized protein</fullName>
    </submittedName>
</protein>
<keyword evidence="2" id="KW-1185">Reference proteome</keyword>
<dbReference type="Proteomes" id="UP000247409">
    <property type="component" value="Unassembled WGS sequence"/>
</dbReference>
<organism evidence="1 2">
    <name type="scientific">Gracilariopsis chorda</name>
    <dbReference type="NCBI Taxonomy" id="448386"/>
    <lineage>
        <taxon>Eukaryota</taxon>
        <taxon>Rhodophyta</taxon>
        <taxon>Florideophyceae</taxon>
        <taxon>Rhodymeniophycidae</taxon>
        <taxon>Gracilariales</taxon>
        <taxon>Gracilariaceae</taxon>
        <taxon>Gracilariopsis</taxon>
    </lineage>
</organism>
<name>A0A2V3IHX2_9FLOR</name>
<gene>
    <name evidence="1" type="ORF">BWQ96_09573</name>
</gene>
<comment type="caution">
    <text evidence="1">The sequence shown here is derived from an EMBL/GenBank/DDBJ whole genome shotgun (WGS) entry which is preliminary data.</text>
</comment>
<evidence type="ECO:0000313" key="1">
    <source>
        <dbReference type="EMBL" id="PXF40740.1"/>
    </source>
</evidence>
<reference evidence="1 2" key="1">
    <citation type="journal article" date="2018" name="Mol. Biol. Evol.">
        <title>Analysis of the draft genome of the red seaweed Gracilariopsis chorda provides insights into genome size evolution in Rhodophyta.</title>
        <authorList>
            <person name="Lee J."/>
            <person name="Yang E.C."/>
            <person name="Graf L."/>
            <person name="Yang J.H."/>
            <person name="Qiu H."/>
            <person name="Zel Zion U."/>
            <person name="Chan C.X."/>
            <person name="Stephens T.G."/>
            <person name="Weber A.P.M."/>
            <person name="Boo G.H."/>
            <person name="Boo S.M."/>
            <person name="Kim K.M."/>
            <person name="Shin Y."/>
            <person name="Jung M."/>
            <person name="Lee S.J."/>
            <person name="Yim H.S."/>
            <person name="Lee J.H."/>
            <person name="Bhattacharya D."/>
            <person name="Yoon H.S."/>
        </authorList>
    </citation>
    <scope>NUCLEOTIDE SEQUENCE [LARGE SCALE GENOMIC DNA]</scope>
    <source>
        <strain evidence="1 2">SKKU-2015</strain>
        <tissue evidence="1">Whole body</tissue>
    </source>
</reference>